<dbReference type="Gene3D" id="1.10.10.10">
    <property type="entry name" value="Winged helix-like DNA-binding domain superfamily/Winged helix DNA-binding domain"/>
    <property type="match status" value="1"/>
</dbReference>
<dbReference type="InterPro" id="IPR009057">
    <property type="entry name" value="Homeodomain-like_sf"/>
</dbReference>
<keyword evidence="2" id="KW-1185">Reference proteome</keyword>
<comment type="caution">
    <text evidence="1">The sequence shown here is derived from an EMBL/GenBank/DDBJ whole genome shotgun (WGS) entry which is preliminary data.</text>
</comment>
<organism evidence="1 2">
    <name type="scientific">Flavobacterium laiguense</name>
    <dbReference type="NCBI Taxonomy" id="2169409"/>
    <lineage>
        <taxon>Bacteria</taxon>
        <taxon>Pseudomonadati</taxon>
        <taxon>Bacteroidota</taxon>
        <taxon>Flavobacteriia</taxon>
        <taxon>Flavobacteriales</taxon>
        <taxon>Flavobacteriaceae</taxon>
        <taxon>Flavobacterium</taxon>
    </lineage>
</organism>
<evidence type="ECO:0000313" key="2">
    <source>
        <dbReference type="Proteomes" id="UP000245618"/>
    </source>
</evidence>
<dbReference type="EMBL" id="QCZH01000001">
    <property type="protein sequence ID" value="PWA11260.1"/>
    <property type="molecule type" value="Genomic_DNA"/>
</dbReference>
<dbReference type="SUPFAM" id="SSF46689">
    <property type="entry name" value="Homeodomain-like"/>
    <property type="match status" value="1"/>
</dbReference>
<dbReference type="InterPro" id="IPR036388">
    <property type="entry name" value="WH-like_DNA-bd_sf"/>
</dbReference>
<evidence type="ECO:0008006" key="3">
    <source>
        <dbReference type="Google" id="ProtNLM"/>
    </source>
</evidence>
<name>A0A2U1K154_9FLAO</name>
<proteinExistence type="predicted"/>
<dbReference type="PANTHER" id="PTHR33293">
    <property type="entry name" value="INSERTION ELEMENT IS1 1 PROTEIN INSB-RELATED"/>
    <property type="match status" value="1"/>
</dbReference>
<dbReference type="Pfam" id="PF13384">
    <property type="entry name" value="HTH_23"/>
    <property type="match status" value="1"/>
</dbReference>
<protein>
    <recommendedName>
        <fullName evidence="3">IS1 family transposase</fullName>
    </recommendedName>
</protein>
<dbReference type="OrthoDB" id="951040at2"/>
<dbReference type="AlphaFoldDB" id="A0A2U1K154"/>
<evidence type="ECO:0000313" key="1">
    <source>
        <dbReference type="EMBL" id="PWA11260.1"/>
    </source>
</evidence>
<accession>A0A2U1K154</accession>
<sequence length="157" mass="18494">MSLFVLLLIYYIYAKFIYMEILACPKCQSSTIIKSGVINNKQRYLCKKCNYFFTVNKIGKKIDNYYVTKALQLYLEGLSYREIERILGVSHVTVSNWIRAFNVKKPSQADYHPTYKIFNHIELVDYLSNKELLSGAGMIITELGDKFMLIKWERFKE</sequence>
<dbReference type="Proteomes" id="UP000245618">
    <property type="component" value="Unassembled WGS sequence"/>
</dbReference>
<dbReference type="InterPro" id="IPR051354">
    <property type="entry name" value="Transposase_27_IS1"/>
</dbReference>
<reference evidence="1 2" key="1">
    <citation type="submission" date="2018-04" db="EMBL/GenBank/DDBJ databases">
        <title>Flavobacterium sp. nov., isolated from glacier ice.</title>
        <authorList>
            <person name="Liu Q."/>
            <person name="Xin Y.-H."/>
        </authorList>
    </citation>
    <scope>NUCLEOTIDE SEQUENCE [LARGE SCALE GENOMIC DNA]</scope>
    <source>
        <strain evidence="1 2">LB2P30</strain>
    </source>
</reference>
<gene>
    <name evidence="1" type="ORF">DB891_00085</name>
</gene>
<dbReference type="PANTHER" id="PTHR33293:SF2">
    <property type="entry name" value="TRANSPOSASE"/>
    <property type="match status" value="1"/>
</dbReference>